<dbReference type="SUPFAM" id="SSF55729">
    <property type="entry name" value="Acyl-CoA N-acyltransferases (Nat)"/>
    <property type="match status" value="1"/>
</dbReference>
<evidence type="ECO:0000313" key="2">
    <source>
        <dbReference type="EMBL" id="NUZ04820.1"/>
    </source>
</evidence>
<sequence>MKTTRPSDAALRIRVVDDDIGFRGLEAGWNALAARGGGSVFMRHEWHAAAWAWRRLDADLLIICAHGADDDLVGVLPLLRPRAASRTLEFLAVPDAQWCDVQTDPTRAFAVCEAIAHALLDIASTWDVLRFDRLAPDSLLQRALLPALKAREATWRLAADDCNLYVDLRGTWDAYHAERSRKLKKAFNLASNRLARIGTVEIECIDTAAHDVRRAQAAFDEAVGISRRSWKHTTSTGLEQPGPLAFMRQLTDVAFANGWLSLWLLRVGGEPIAMEYQLVYRRCVHALRADFDETHQHASPGTYLNREVIRRLFDGRHDRYYLGPGRNAYKRYWSVTGDAVYSAAVFAPTARGRALALWSGLKPTLRMLRNRITAGKPEFDPEYDLPML</sequence>
<feature type="domain" description="BioF2-like acetyltransferase" evidence="1">
    <location>
        <begin position="183"/>
        <end position="331"/>
    </location>
</feature>
<dbReference type="Gene3D" id="3.40.630.30">
    <property type="match status" value="1"/>
</dbReference>
<name>A0A7Y6TV96_9BURK</name>
<comment type="caution">
    <text evidence="2">The sequence shown here is derived from an EMBL/GenBank/DDBJ whole genome shotgun (WGS) entry which is preliminary data.</text>
</comment>
<evidence type="ECO:0000259" key="1">
    <source>
        <dbReference type="Pfam" id="PF13480"/>
    </source>
</evidence>
<organism evidence="2 3">
    <name type="scientific">Piscinibacter koreensis</name>
    <dbReference type="NCBI Taxonomy" id="2742824"/>
    <lineage>
        <taxon>Bacteria</taxon>
        <taxon>Pseudomonadati</taxon>
        <taxon>Pseudomonadota</taxon>
        <taxon>Betaproteobacteria</taxon>
        <taxon>Burkholderiales</taxon>
        <taxon>Sphaerotilaceae</taxon>
        <taxon>Piscinibacter</taxon>
    </lineage>
</organism>
<dbReference type="Proteomes" id="UP000529637">
    <property type="component" value="Unassembled WGS sequence"/>
</dbReference>
<evidence type="ECO:0000313" key="3">
    <source>
        <dbReference type="Proteomes" id="UP000529637"/>
    </source>
</evidence>
<proteinExistence type="predicted"/>
<gene>
    <name evidence="2" type="ORF">HQN59_03505</name>
</gene>
<reference evidence="2 3" key="1">
    <citation type="submission" date="2020-06" db="EMBL/GenBank/DDBJ databases">
        <title>Schlegella sp. ID0723 isolated from air conditioner.</title>
        <authorList>
            <person name="Kim D.Y."/>
            <person name="Kim D.-U."/>
        </authorList>
    </citation>
    <scope>NUCLEOTIDE SEQUENCE [LARGE SCALE GENOMIC DNA]</scope>
    <source>
        <strain evidence="2 3">ID0723</strain>
    </source>
</reference>
<dbReference type="GO" id="GO:0016740">
    <property type="term" value="F:transferase activity"/>
    <property type="evidence" value="ECO:0007669"/>
    <property type="project" value="UniProtKB-KW"/>
</dbReference>
<accession>A0A7Y6TV96</accession>
<dbReference type="Pfam" id="PF13480">
    <property type="entry name" value="Acetyltransf_6"/>
    <property type="match status" value="1"/>
</dbReference>
<dbReference type="EMBL" id="JABWMJ010000001">
    <property type="protein sequence ID" value="NUZ04820.1"/>
    <property type="molecule type" value="Genomic_DNA"/>
</dbReference>
<protein>
    <submittedName>
        <fullName evidence="2">GNAT family N-acetyltransferase</fullName>
    </submittedName>
</protein>
<dbReference type="RefSeq" id="WP_176066060.1">
    <property type="nucleotide sequence ID" value="NZ_JABWMJ010000001.1"/>
</dbReference>
<dbReference type="InterPro" id="IPR038740">
    <property type="entry name" value="BioF2-like_GNAT_dom"/>
</dbReference>
<dbReference type="AlphaFoldDB" id="A0A7Y6TV96"/>
<keyword evidence="3" id="KW-1185">Reference proteome</keyword>
<keyword evidence="2" id="KW-0808">Transferase</keyword>
<dbReference type="InterPro" id="IPR016181">
    <property type="entry name" value="Acyl_CoA_acyltransferase"/>
</dbReference>